<gene>
    <name evidence="1" type="ORF">CAP_6487</name>
</gene>
<evidence type="ECO:0000313" key="1">
    <source>
        <dbReference type="EMBL" id="EYF02752.1"/>
    </source>
</evidence>
<evidence type="ECO:0000313" key="2">
    <source>
        <dbReference type="Proteomes" id="UP000019678"/>
    </source>
</evidence>
<dbReference type="AlphaFoldDB" id="A0A017T174"/>
<dbReference type="EMBL" id="ASRX01000055">
    <property type="protein sequence ID" value="EYF02752.1"/>
    <property type="molecule type" value="Genomic_DNA"/>
</dbReference>
<dbReference type="Pfam" id="PF14518">
    <property type="entry name" value="Haem_oxygenas_2"/>
    <property type="match status" value="1"/>
</dbReference>
<comment type="caution">
    <text evidence="1">The sequence shown here is derived from an EMBL/GenBank/DDBJ whole genome shotgun (WGS) entry which is preliminary data.</text>
</comment>
<accession>A0A017T174</accession>
<dbReference type="Proteomes" id="UP000019678">
    <property type="component" value="Unassembled WGS sequence"/>
</dbReference>
<keyword evidence="2" id="KW-1185">Reference proteome</keyword>
<dbReference type="Gene3D" id="1.20.910.10">
    <property type="entry name" value="Heme oxygenase-like"/>
    <property type="match status" value="1"/>
</dbReference>
<reference evidence="1 2" key="1">
    <citation type="submission" date="2013-05" db="EMBL/GenBank/DDBJ databases">
        <title>Genome assembly of Chondromyces apiculatus DSM 436.</title>
        <authorList>
            <person name="Sharma G."/>
            <person name="Khatri I."/>
            <person name="Kaur C."/>
            <person name="Mayilraj S."/>
            <person name="Subramanian S."/>
        </authorList>
    </citation>
    <scope>NUCLEOTIDE SEQUENCE [LARGE SCALE GENOMIC DNA]</scope>
    <source>
        <strain evidence="1 2">DSM 436</strain>
    </source>
</reference>
<organism evidence="1 2">
    <name type="scientific">Chondromyces apiculatus DSM 436</name>
    <dbReference type="NCBI Taxonomy" id="1192034"/>
    <lineage>
        <taxon>Bacteria</taxon>
        <taxon>Pseudomonadati</taxon>
        <taxon>Myxococcota</taxon>
        <taxon>Polyangia</taxon>
        <taxon>Polyangiales</taxon>
        <taxon>Polyangiaceae</taxon>
        <taxon>Chondromyces</taxon>
    </lineage>
</organism>
<name>A0A017T174_9BACT</name>
<sequence>MLNQRVPFDGFSLSCSGDALNYSLPWLSIEAELSGPDRDTVLAGIAQIQKGDYFAREAQNFLQQLSDYPASYFAPRKGLGREASQARMEEPPGCTTPGAILARVGAPYPMQTWMWDLGRIEALSQVDEHVFDPLSVVSYLIGKRLELEVLTDPYRAAVEQKFDKLRVFDEGTLFELAALVIRQTHHITSSILPILRIAHEAHPRLAESIKHFMDEEIGHDKLMERSLSHLGRKDPATIPVLPSTAAMMKLFELAARHSPLAFVSCIGMFEGSSYPDSDPLADLLEKTSIPGAAYGYKAHFKINRDHNHKDEVFAFAAALPALSQEELTLGVRLFELTARASQIMDIEINQEIDRTITSRLVR</sequence>
<dbReference type="STRING" id="1192034.CAP_6487"/>
<dbReference type="SUPFAM" id="SSF48613">
    <property type="entry name" value="Heme oxygenase-like"/>
    <property type="match status" value="1"/>
</dbReference>
<dbReference type="InterPro" id="IPR016084">
    <property type="entry name" value="Haem_Oase-like_multi-hlx"/>
</dbReference>
<protein>
    <submittedName>
        <fullName evidence="1">Uncharacterized protein</fullName>
    </submittedName>
</protein>
<proteinExistence type="predicted"/>